<evidence type="ECO:0000313" key="3">
    <source>
        <dbReference type="Proteomes" id="UP001151760"/>
    </source>
</evidence>
<dbReference type="EMBL" id="BQNB010019810">
    <property type="protein sequence ID" value="GJT89295.1"/>
    <property type="molecule type" value="Genomic_DNA"/>
</dbReference>
<accession>A0ABQ5HPU8</accession>
<evidence type="ECO:0000313" key="2">
    <source>
        <dbReference type="EMBL" id="GJT89295.1"/>
    </source>
</evidence>
<keyword evidence="3" id="KW-1185">Reference proteome</keyword>
<name>A0ABQ5HPU8_9ASTR</name>
<organism evidence="2 3">
    <name type="scientific">Tanacetum coccineum</name>
    <dbReference type="NCBI Taxonomy" id="301880"/>
    <lineage>
        <taxon>Eukaryota</taxon>
        <taxon>Viridiplantae</taxon>
        <taxon>Streptophyta</taxon>
        <taxon>Embryophyta</taxon>
        <taxon>Tracheophyta</taxon>
        <taxon>Spermatophyta</taxon>
        <taxon>Magnoliopsida</taxon>
        <taxon>eudicotyledons</taxon>
        <taxon>Gunneridae</taxon>
        <taxon>Pentapetalae</taxon>
        <taxon>asterids</taxon>
        <taxon>campanulids</taxon>
        <taxon>Asterales</taxon>
        <taxon>Asteraceae</taxon>
        <taxon>Asteroideae</taxon>
        <taxon>Anthemideae</taxon>
        <taxon>Anthemidinae</taxon>
        <taxon>Tanacetum</taxon>
    </lineage>
</organism>
<gene>
    <name evidence="2" type="ORF">Tco_1071012</name>
</gene>
<protein>
    <submittedName>
        <fullName evidence="2">Uncharacterized protein</fullName>
    </submittedName>
</protein>
<reference evidence="2" key="1">
    <citation type="journal article" date="2022" name="Int. J. Mol. Sci.">
        <title>Draft Genome of Tanacetum Coccineum: Genomic Comparison of Closely Related Tanacetum-Family Plants.</title>
        <authorList>
            <person name="Yamashiro T."/>
            <person name="Shiraishi A."/>
            <person name="Nakayama K."/>
            <person name="Satake H."/>
        </authorList>
    </citation>
    <scope>NUCLEOTIDE SEQUENCE</scope>
</reference>
<feature type="compositionally biased region" description="Basic residues" evidence="1">
    <location>
        <begin position="187"/>
        <end position="198"/>
    </location>
</feature>
<reference evidence="2" key="2">
    <citation type="submission" date="2022-01" db="EMBL/GenBank/DDBJ databases">
        <authorList>
            <person name="Yamashiro T."/>
            <person name="Shiraishi A."/>
            <person name="Satake H."/>
            <person name="Nakayama K."/>
        </authorList>
    </citation>
    <scope>NUCLEOTIDE SEQUENCE</scope>
</reference>
<dbReference type="Proteomes" id="UP001151760">
    <property type="component" value="Unassembled WGS sequence"/>
</dbReference>
<evidence type="ECO:0000256" key="1">
    <source>
        <dbReference type="SAM" id="MobiDB-lite"/>
    </source>
</evidence>
<sequence length="240" mass="27159">MFTLWLLMSEIKDKDMVVEVAPAAKKKRGLKPTNKNHESVVEDDFESWRWSSRNHNKVNPSHVRLTHIKNLINKVKINPNMKLSLKGNLLLLPLLKRTLHPSNVSSRPKCATRHQVDNGSGNMVYNQSCAISVKGTTKELLFIMAVGMSDRGSQSDTRADIKETDIKQKESQKHQSQARNGKDKVKSRPKSVKVKKSTGKSTPSKSKDSQVEKIQLEGLKLPNLKLYYENKRQGLKLHTG</sequence>
<feature type="compositionally biased region" description="Basic and acidic residues" evidence="1">
    <location>
        <begin position="164"/>
        <end position="173"/>
    </location>
</feature>
<feature type="region of interest" description="Disordered" evidence="1">
    <location>
        <begin position="164"/>
        <end position="213"/>
    </location>
</feature>
<comment type="caution">
    <text evidence="2">The sequence shown here is derived from an EMBL/GenBank/DDBJ whole genome shotgun (WGS) entry which is preliminary data.</text>
</comment>
<proteinExistence type="predicted"/>